<gene>
    <name evidence="1" type="ORF">A3B90_01280</name>
</gene>
<evidence type="ECO:0000313" key="1">
    <source>
        <dbReference type="EMBL" id="OGH66313.1"/>
    </source>
</evidence>
<accession>A0A1F6M435</accession>
<reference evidence="1 2" key="1">
    <citation type="journal article" date="2016" name="Nat. Commun.">
        <title>Thousands of microbial genomes shed light on interconnected biogeochemical processes in an aquifer system.</title>
        <authorList>
            <person name="Anantharaman K."/>
            <person name="Brown C.T."/>
            <person name="Hug L.A."/>
            <person name="Sharon I."/>
            <person name="Castelle C.J."/>
            <person name="Probst A.J."/>
            <person name="Thomas B.C."/>
            <person name="Singh A."/>
            <person name="Wilkins M.J."/>
            <person name="Karaoz U."/>
            <person name="Brodie E.L."/>
            <person name="Williams K.H."/>
            <person name="Hubbard S.S."/>
            <person name="Banfield J.F."/>
        </authorList>
    </citation>
    <scope>NUCLEOTIDE SEQUENCE [LARGE SCALE GENOMIC DNA]</scope>
</reference>
<organism evidence="1 2">
    <name type="scientific">Candidatus Magasanikbacteria bacterium RIFCSPHIGHO2_02_FULL_41_13</name>
    <dbReference type="NCBI Taxonomy" id="1798676"/>
    <lineage>
        <taxon>Bacteria</taxon>
        <taxon>Candidatus Magasanikiibacteriota</taxon>
    </lineage>
</organism>
<evidence type="ECO:0000313" key="2">
    <source>
        <dbReference type="Proteomes" id="UP000178742"/>
    </source>
</evidence>
<dbReference type="AlphaFoldDB" id="A0A1F6M435"/>
<dbReference type="SUPFAM" id="SSF50475">
    <property type="entry name" value="FMN-binding split barrel"/>
    <property type="match status" value="1"/>
</dbReference>
<protein>
    <submittedName>
        <fullName evidence="1">Uncharacterized protein</fullName>
    </submittedName>
</protein>
<name>A0A1F6M435_9BACT</name>
<dbReference type="EMBL" id="MFPX01000020">
    <property type="protein sequence ID" value="OGH66313.1"/>
    <property type="molecule type" value="Genomic_DNA"/>
</dbReference>
<dbReference type="Proteomes" id="UP000178742">
    <property type="component" value="Unassembled WGS sequence"/>
</dbReference>
<comment type="caution">
    <text evidence="1">The sequence shown here is derived from an EMBL/GenBank/DDBJ whole genome shotgun (WGS) entry which is preliminary data.</text>
</comment>
<dbReference type="STRING" id="1798676.A3B90_01280"/>
<dbReference type="InterPro" id="IPR012349">
    <property type="entry name" value="Split_barrel_FMN-bd"/>
</dbReference>
<sequence length="151" mass="17558">MKKLLKFLKTQKLLTIASRGAKDIWIANVYFAADENGTLYFISPKDTKHSTMIRKNSKIAFSIAWFDPKNHKNRKAVQGLGTCRTAKTPLEIATGIKLLYKNFPDLRRILTVKWIMTNAWGTKVWVVKPSYIKYWDDEVYGDDESEEFTFK</sequence>
<dbReference type="Gene3D" id="2.30.110.10">
    <property type="entry name" value="Electron Transport, Fmn-binding Protein, Chain A"/>
    <property type="match status" value="1"/>
</dbReference>
<proteinExistence type="predicted"/>